<sequence>MDTRYFSQKPRPPLPFNIFSQF</sequence>
<dbReference type="EMBL" id="GGEC01073700">
    <property type="protein sequence ID" value="MBX54184.1"/>
    <property type="molecule type" value="Transcribed_RNA"/>
</dbReference>
<protein>
    <submittedName>
        <fullName evidence="1">Uncharacterized protein</fullName>
    </submittedName>
</protein>
<accession>A0A2P2PHB9</accession>
<name>A0A2P2PHB9_RHIMU</name>
<evidence type="ECO:0000313" key="1">
    <source>
        <dbReference type="EMBL" id="MBX54184.1"/>
    </source>
</evidence>
<dbReference type="AlphaFoldDB" id="A0A2P2PHB9"/>
<proteinExistence type="predicted"/>
<organism evidence="1">
    <name type="scientific">Rhizophora mucronata</name>
    <name type="common">Asiatic mangrove</name>
    <dbReference type="NCBI Taxonomy" id="61149"/>
    <lineage>
        <taxon>Eukaryota</taxon>
        <taxon>Viridiplantae</taxon>
        <taxon>Streptophyta</taxon>
        <taxon>Embryophyta</taxon>
        <taxon>Tracheophyta</taxon>
        <taxon>Spermatophyta</taxon>
        <taxon>Magnoliopsida</taxon>
        <taxon>eudicotyledons</taxon>
        <taxon>Gunneridae</taxon>
        <taxon>Pentapetalae</taxon>
        <taxon>rosids</taxon>
        <taxon>fabids</taxon>
        <taxon>Malpighiales</taxon>
        <taxon>Rhizophoraceae</taxon>
        <taxon>Rhizophora</taxon>
    </lineage>
</organism>
<reference evidence="1" key="1">
    <citation type="submission" date="2018-02" db="EMBL/GenBank/DDBJ databases">
        <title>Rhizophora mucronata_Transcriptome.</title>
        <authorList>
            <person name="Meera S.P."/>
            <person name="Sreeshan A."/>
            <person name="Augustine A."/>
        </authorList>
    </citation>
    <scope>NUCLEOTIDE SEQUENCE</scope>
    <source>
        <tissue evidence="1">Leaf</tissue>
    </source>
</reference>